<dbReference type="STRING" id="1538553.JT25_008045"/>
<dbReference type="OrthoDB" id="9951460at2"/>
<evidence type="ECO:0000313" key="2">
    <source>
        <dbReference type="Proteomes" id="UP000030512"/>
    </source>
</evidence>
<organism evidence="1 2">
    <name type="scientific">Methylomonas denitrificans</name>
    <dbReference type="NCBI Taxonomy" id="1538553"/>
    <lineage>
        <taxon>Bacteria</taxon>
        <taxon>Pseudomonadati</taxon>
        <taxon>Pseudomonadota</taxon>
        <taxon>Gammaproteobacteria</taxon>
        <taxon>Methylococcales</taxon>
        <taxon>Methylococcaceae</taxon>
        <taxon>Methylomonas</taxon>
    </lineage>
</organism>
<dbReference type="Proteomes" id="UP000030512">
    <property type="component" value="Chromosome"/>
</dbReference>
<gene>
    <name evidence="1" type="ORF">JT25_008045</name>
</gene>
<keyword evidence="2" id="KW-1185">Reference proteome</keyword>
<evidence type="ECO:0000313" key="1">
    <source>
        <dbReference type="EMBL" id="AMK76442.1"/>
    </source>
</evidence>
<reference evidence="1 2" key="1">
    <citation type="journal article" date="2015" name="Environ. Microbiol.">
        <title>Methane oxidation coupled to nitrate reduction under hypoxia by the Gammaproteobacterium Methylomonas denitrificans, sp. nov. type strain FJG1.</title>
        <authorList>
            <person name="Kits K.D."/>
            <person name="Klotz M.G."/>
            <person name="Stein L.Y."/>
        </authorList>
    </citation>
    <scope>NUCLEOTIDE SEQUENCE [LARGE SCALE GENOMIC DNA]</scope>
    <source>
        <strain evidence="1 2">FJG1</strain>
    </source>
</reference>
<name>A0A126T304_9GAMM</name>
<dbReference type="AlphaFoldDB" id="A0A126T304"/>
<dbReference type="EMBL" id="CP014476">
    <property type="protein sequence ID" value="AMK76442.1"/>
    <property type="molecule type" value="Genomic_DNA"/>
</dbReference>
<dbReference type="KEGG" id="mdn:JT25_008045"/>
<sequence length="134" mass="15253">MIGLRISAEQCARIGTKNDLQTEEAADGMLAGKRFPRRRHGTVCHIFVMRRLYTRRMFLRFYEDTAVLNRIREMASRSCIANEIDGEEFLMGSEPVLPAEMIRLLSGKSRATHAAVNLGKARLILDEHELALSY</sequence>
<protein>
    <submittedName>
        <fullName evidence="1">Uncharacterized protein</fullName>
    </submittedName>
</protein>
<proteinExistence type="predicted"/>
<accession>A0A126T304</accession>
<dbReference type="RefSeq" id="WP_036273591.1">
    <property type="nucleotide sequence ID" value="NZ_CP014476.1"/>
</dbReference>